<name>A0A8E7EIU0_9EURY</name>
<dbReference type="EMBL" id="CP075546">
    <property type="protein sequence ID" value="QVV87886.1"/>
    <property type="molecule type" value="Genomic_DNA"/>
</dbReference>
<dbReference type="AlphaFoldDB" id="A0A8E7EIU0"/>
<accession>A0A8E7EIU0</accession>
<keyword evidence="1" id="KW-1133">Transmembrane helix</keyword>
<organism evidence="2 3">
    <name type="scientific">Methanospirillum purgamenti</name>
    <dbReference type="NCBI Taxonomy" id="2834276"/>
    <lineage>
        <taxon>Archaea</taxon>
        <taxon>Methanobacteriati</taxon>
        <taxon>Methanobacteriota</taxon>
        <taxon>Stenosarchaea group</taxon>
        <taxon>Methanomicrobia</taxon>
        <taxon>Methanomicrobiales</taxon>
        <taxon>Methanospirillaceae</taxon>
        <taxon>Methanospirillum</taxon>
    </lineage>
</organism>
<proteinExistence type="predicted"/>
<sequence length="81" mass="9603">MKGWEWTVLLIQFWILLPLYSWKREQLFKENLEYGEDYYIRGSPVLPLGKKVIEVLAMFFIPFILAFVAGMMSLENPDQSN</sequence>
<feature type="transmembrane region" description="Helical" evidence="1">
    <location>
        <begin position="6"/>
        <end position="22"/>
    </location>
</feature>
<dbReference type="GeneID" id="65097738"/>
<protein>
    <submittedName>
        <fullName evidence="2">Uncharacterized protein</fullName>
    </submittedName>
</protein>
<dbReference type="Proteomes" id="UP000680656">
    <property type="component" value="Chromosome"/>
</dbReference>
<dbReference type="RefSeq" id="WP_214418705.1">
    <property type="nucleotide sequence ID" value="NZ_CP075546.1"/>
</dbReference>
<evidence type="ECO:0000313" key="3">
    <source>
        <dbReference type="Proteomes" id="UP000680656"/>
    </source>
</evidence>
<keyword evidence="1" id="KW-0812">Transmembrane</keyword>
<keyword evidence="3" id="KW-1185">Reference proteome</keyword>
<gene>
    <name evidence="2" type="ORF">KHC33_11100</name>
</gene>
<keyword evidence="1" id="KW-0472">Membrane</keyword>
<dbReference type="KEGG" id="mrtj:KHC33_11100"/>
<evidence type="ECO:0000313" key="2">
    <source>
        <dbReference type="EMBL" id="QVV87886.1"/>
    </source>
</evidence>
<evidence type="ECO:0000256" key="1">
    <source>
        <dbReference type="SAM" id="Phobius"/>
    </source>
</evidence>
<reference evidence="2 3" key="1">
    <citation type="submission" date="2021-05" db="EMBL/GenBank/DDBJ databases">
        <title>A novel Methanospirillum isolate from a pyrite-forming mixed culture.</title>
        <authorList>
            <person name="Bunk B."/>
            <person name="Sproer C."/>
            <person name="Spring S."/>
            <person name="Pester M."/>
        </authorList>
    </citation>
    <scope>NUCLEOTIDE SEQUENCE [LARGE SCALE GENOMIC DNA]</scope>
    <source>
        <strain evidence="2 3">J.3.6.1-F.2.7.3</strain>
    </source>
</reference>
<feature type="transmembrane region" description="Helical" evidence="1">
    <location>
        <begin position="55"/>
        <end position="74"/>
    </location>
</feature>